<organism evidence="5 6">
    <name type="scientific">Planobispora siamensis</name>
    <dbReference type="NCBI Taxonomy" id="936338"/>
    <lineage>
        <taxon>Bacteria</taxon>
        <taxon>Bacillati</taxon>
        <taxon>Actinomycetota</taxon>
        <taxon>Actinomycetes</taxon>
        <taxon>Streptosporangiales</taxon>
        <taxon>Streptosporangiaceae</taxon>
        <taxon>Planobispora</taxon>
    </lineage>
</organism>
<dbReference type="CDD" id="cd07377">
    <property type="entry name" value="WHTH_GntR"/>
    <property type="match status" value="1"/>
</dbReference>
<dbReference type="EMBL" id="BOOJ01000023">
    <property type="protein sequence ID" value="GIH91899.1"/>
    <property type="molecule type" value="Genomic_DNA"/>
</dbReference>
<dbReference type="PRINTS" id="PR00035">
    <property type="entry name" value="HTHGNTR"/>
</dbReference>
<evidence type="ECO:0000256" key="3">
    <source>
        <dbReference type="ARBA" id="ARBA00023163"/>
    </source>
</evidence>
<reference evidence="5 6" key="1">
    <citation type="submission" date="2021-01" db="EMBL/GenBank/DDBJ databases">
        <title>Whole genome shotgun sequence of Planobispora siamensis NBRC 107568.</title>
        <authorList>
            <person name="Komaki H."/>
            <person name="Tamura T."/>
        </authorList>
    </citation>
    <scope>NUCLEOTIDE SEQUENCE [LARGE SCALE GENOMIC DNA]</scope>
    <source>
        <strain evidence="5 6">NBRC 107568</strain>
    </source>
</reference>
<protein>
    <recommendedName>
        <fullName evidence="4">HTH gntR-type domain-containing protein</fullName>
    </recommendedName>
</protein>
<dbReference type="SMART" id="SM00345">
    <property type="entry name" value="HTH_GNTR"/>
    <property type="match status" value="1"/>
</dbReference>
<dbReference type="PROSITE" id="PS50949">
    <property type="entry name" value="HTH_GNTR"/>
    <property type="match status" value="1"/>
</dbReference>
<dbReference type="GO" id="GO:0045892">
    <property type="term" value="P:negative regulation of DNA-templated transcription"/>
    <property type="evidence" value="ECO:0007669"/>
    <property type="project" value="TreeGrafter"/>
</dbReference>
<evidence type="ECO:0000313" key="6">
    <source>
        <dbReference type="Proteomes" id="UP000619788"/>
    </source>
</evidence>
<dbReference type="Gene3D" id="1.10.10.10">
    <property type="entry name" value="Winged helix-like DNA-binding domain superfamily/Winged helix DNA-binding domain"/>
    <property type="match status" value="1"/>
</dbReference>
<dbReference type="Proteomes" id="UP000619788">
    <property type="component" value="Unassembled WGS sequence"/>
</dbReference>
<name>A0A8J3SH10_9ACTN</name>
<dbReference type="GO" id="GO:0003700">
    <property type="term" value="F:DNA-binding transcription factor activity"/>
    <property type="evidence" value="ECO:0007669"/>
    <property type="project" value="InterPro"/>
</dbReference>
<dbReference type="PANTHER" id="PTHR44846">
    <property type="entry name" value="MANNOSYL-D-GLYCERATE TRANSPORT/METABOLISM SYSTEM REPRESSOR MNGR-RELATED"/>
    <property type="match status" value="1"/>
</dbReference>
<accession>A0A8J3SH10</accession>
<dbReference type="AlphaFoldDB" id="A0A8J3SH10"/>
<evidence type="ECO:0000256" key="2">
    <source>
        <dbReference type="ARBA" id="ARBA00023125"/>
    </source>
</evidence>
<dbReference type="PANTHER" id="PTHR44846:SF1">
    <property type="entry name" value="MANNOSYL-D-GLYCERATE TRANSPORT_METABOLISM SYSTEM REPRESSOR MNGR-RELATED"/>
    <property type="match status" value="1"/>
</dbReference>
<dbReference type="InterPro" id="IPR050679">
    <property type="entry name" value="Bact_HTH_transcr_reg"/>
</dbReference>
<sequence length="139" mass="15345">MSGVREIDHHSETPVYRQVADALREEIDAGRLAPRRPLPSETHLQQEFGVARDTVRRAIALLADLGLVRTVPGRGTYVRARAVTSVALEPGMRVITRPATEAERTTMEIGEGVWVLVVEWPDGQTEVLPGDEAEIRVAE</sequence>
<dbReference type="SUPFAM" id="SSF46785">
    <property type="entry name" value="Winged helix' DNA-binding domain"/>
    <property type="match status" value="1"/>
</dbReference>
<dbReference type="InterPro" id="IPR036388">
    <property type="entry name" value="WH-like_DNA-bd_sf"/>
</dbReference>
<dbReference type="InterPro" id="IPR036390">
    <property type="entry name" value="WH_DNA-bd_sf"/>
</dbReference>
<evidence type="ECO:0000313" key="5">
    <source>
        <dbReference type="EMBL" id="GIH91899.1"/>
    </source>
</evidence>
<keyword evidence="2" id="KW-0238">DNA-binding</keyword>
<evidence type="ECO:0000259" key="4">
    <source>
        <dbReference type="PROSITE" id="PS50949"/>
    </source>
</evidence>
<feature type="domain" description="HTH gntR-type" evidence="4">
    <location>
        <begin position="13"/>
        <end position="81"/>
    </location>
</feature>
<keyword evidence="1" id="KW-0805">Transcription regulation</keyword>
<gene>
    <name evidence="5" type="ORF">Psi01_25290</name>
</gene>
<dbReference type="Pfam" id="PF00392">
    <property type="entry name" value="GntR"/>
    <property type="match status" value="1"/>
</dbReference>
<proteinExistence type="predicted"/>
<keyword evidence="3" id="KW-0804">Transcription</keyword>
<comment type="caution">
    <text evidence="5">The sequence shown here is derived from an EMBL/GenBank/DDBJ whole genome shotgun (WGS) entry which is preliminary data.</text>
</comment>
<dbReference type="GO" id="GO:0003677">
    <property type="term" value="F:DNA binding"/>
    <property type="evidence" value="ECO:0007669"/>
    <property type="project" value="UniProtKB-KW"/>
</dbReference>
<evidence type="ECO:0000256" key="1">
    <source>
        <dbReference type="ARBA" id="ARBA00023015"/>
    </source>
</evidence>
<dbReference type="InterPro" id="IPR000524">
    <property type="entry name" value="Tscrpt_reg_HTH_GntR"/>
</dbReference>
<keyword evidence="6" id="KW-1185">Reference proteome</keyword>